<dbReference type="WBParaSite" id="snap_masked-unitig_26886-processed-gene-0.1-mRNA-1">
    <property type="protein sequence ID" value="snap_masked-unitig_26886-processed-gene-0.1-mRNA-1"/>
    <property type="gene ID" value="snap_masked-unitig_26886-processed-gene-0.1"/>
</dbReference>
<protein>
    <submittedName>
        <fullName evidence="2">ANK_REP_REGION domain-containing protein</fullName>
    </submittedName>
</protein>
<dbReference type="Proteomes" id="UP000095280">
    <property type="component" value="Unplaced"/>
</dbReference>
<evidence type="ECO:0000313" key="2">
    <source>
        <dbReference type="WBParaSite" id="snap_masked-unitig_26886-processed-gene-0.1-mRNA-1"/>
    </source>
</evidence>
<dbReference type="AlphaFoldDB" id="A0A1I8JMQ1"/>
<organism evidence="1 2">
    <name type="scientific">Macrostomum lignano</name>
    <dbReference type="NCBI Taxonomy" id="282301"/>
    <lineage>
        <taxon>Eukaryota</taxon>
        <taxon>Metazoa</taxon>
        <taxon>Spiralia</taxon>
        <taxon>Lophotrochozoa</taxon>
        <taxon>Platyhelminthes</taxon>
        <taxon>Rhabditophora</taxon>
        <taxon>Macrostomorpha</taxon>
        <taxon>Macrostomida</taxon>
        <taxon>Macrostomidae</taxon>
        <taxon>Macrostomum</taxon>
    </lineage>
</organism>
<accession>A0A1I8JMQ1</accession>
<reference evidence="2" key="1">
    <citation type="submission" date="2016-11" db="UniProtKB">
        <authorList>
            <consortium name="WormBaseParasite"/>
        </authorList>
    </citation>
    <scope>IDENTIFICATION</scope>
</reference>
<sequence>CPLFFLAVESHSFTVADWLLEYRKKLLRQEDDRIEVVTIQAIDAYNKWGDTALTRCCGRAAVIQKGCDRLHQTDITGNTAMHRLAASIPSTADGQTVVRPVLNALLNGLSVDLLTEWLAKRNHAGERAAALVSNAAMLDALLEALEISMARATKLGHSQAPNSTASCCFARPAAPASGHSLAAFGSLEAVEPTKLKAANFRLQWSMAALATTASSAFSDDASRDPVLGCVQAALRDGSAAPLRGLIRGSGSDDSSGLGLAL</sequence>
<name>A0A1I8JMQ1_9PLAT</name>
<keyword evidence="1" id="KW-1185">Reference proteome</keyword>
<proteinExistence type="predicted"/>
<evidence type="ECO:0000313" key="1">
    <source>
        <dbReference type="Proteomes" id="UP000095280"/>
    </source>
</evidence>